<protein>
    <recommendedName>
        <fullName evidence="7 16">Aspartokinase</fullName>
        <ecNumber evidence="6 16">2.7.2.4</ecNumber>
    </recommendedName>
</protein>
<keyword evidence="13" id="KW-0220">Diaminopimelate biosynthesis</keyword>
<dbReference type="UniPathway" id="UPA00051">
    <property type="reaction ID" value="UER00462"/>
</dbReference>
<keyword evidence="8 17" id="KW-0028">Amino-acid biosynthesis</keyword>
<proteinExistence type="inferred from homology"/>
<comment type="pathway">
    <text evidence="2 17">Amino-acid biosynthesis; L-lysine biosynthesis via DAP pathway; (S)-tetrahydrodipicolinate from L-aspartate: step 1/4.</text>
</comment>
<keyword evidence="10" id="KW-0547">Nucleotide-binding</keyword>
<keyword evidence="20" id="KW-1185">Reference proteome</keyword>
<dbReference type="PANTHER" id="PTHR21499:SF3">
    <property type="entry name" value="ASPARTOKINASE"/>
    <property type="match status" value="1"/>
</dbReference>
<feature type="domain" description="Aspartate/glutamate/uridylate kinase" evidence="18">
    <location>
        <begin position="3"/>
        <end position="231"/>
    </location>
</feature>
<dbReference type="EC" id="2.7.2.4" evidence="6 16"/>
<evidence type="ECO:0000256" key="4">
    <source>
        <dbReference type="ARBA" id="ARBA00005139"/>
    </source>
</evidence>
<dbReference type="EMBL" id="LJIW01000002">
    <property type="protein sequence ID" value="PNG90541.1"/>
    <property type="molecule type" value="Genomic_DNA"/>
</dbReference>
<evidence type="ECO:0000256" key="3">
    <source>
        <dbReference type="ARBA" id="ARBA00004986"/>
    </source>
</evidence>
<keyword evidence="12" id="KW-0067">ATP-binding</keyword>
<dbReference type="PANTHER" id="PTHR21499">
    <property type="entry name" value="ASPARTATE KINASE"/>
    <property type="match status" value="1"/>
</dbReference>
<dbReference type="NCBIfam" id="TIGR00657">
    <property type="entry name" value="asp_kinases"/>
    <property type="match status" value="1"/>
</dbReference>
<comment type="similarity">
    <text evidence="5 16">Belongs to the aspartokinase family.</text>
</comment>
<dbReference type="UniPathway" id="UPA00050">
    <property type="reaction ID" value="UER00461"/>
</dbReference>
<evidence type="ECO:0000256" key="15">
    <source>
        <dbReference type="ARBA" id="ARBA00047872"/>
    </source>
</evidence>
<name>A0A2J7YRA6_STRMQ</name>
<evidence type="ECO:0000313" key="20">
    <source>
        <dbReference type="Proteomes" id="UP000236520"/>
    </source>
</evidence>
<dbReference type="InterPro" id="IPR041740">
    <property type="entry name" value="AKii-LysC-BS"/>
</dbReference>
<dbReference type="PRINTS" id="PR00474">
    <property type="entry name" value="GLU5KINASE"/>
</dbReference>
<evidence type="ECO:0000256" key="10">
    <source>
        <dbReference type="ARBA" id="ARBA00022741"/>
    </source>
</evidence>
<dbReference type="Gene3D" id="3.40.1160.10">
    <property type="entry name" value="Acetylglutamate kinase-like"/>
    <property type="match status" value="1"/>
</dbReference>
<evidence type="ECO:0000256" key="2">
    <source>
        <dbReference type="ARBA" id="ARBA00004766"/>
    </source>
</evidence>
<dbReference type="GO" id="GO:0005829">
    <property type="term" value="C:cytosol"/>
    <property type="evidence" value="ECO:0007669"/>
    <property type="project" value="TreeGrafter"/>
</dbReference>
<dbReference type="GO" id="GO:0009088">
    <property type="term" value="P:threonine biosynthetic process"/>
    <property type="evidence" value="ECO:0007669"/>
    <property type="project" value="UniProtKB-UniPathway"/>
</dbReference>
<evidence type="ECO:0000256" key="7">
    <source>
        <dbReference type="ARBA" id="ARBA00016273"/>
    </source>
</evidence>
<dbReference type="UniPathway" id="UPA00034">
    <property type="reaction ID" value="UER00015"/>
</dbReference>
<evidence type="ECO:0000256" key="5">
    <source>
        <dbReference type="ARBA" id="ARBA00010122"/>
    </source>
</evidence>
<evidence type="ECO:0000256" key="12">
    <source>
        <dbReference type="ARBA" id="ARBA00022840"/>
    </source>
</evidence>
<dbReference type="InterPro" id="IPR018042">
    <property type="entry name" value="Aspartate_kinase_CS"/>
</dbReference>
<evidence type="ECO:0000256" key="11">
    <source>
        <dbReference type="ARBA" id="ARBA00022777"/>
    </source>
</evidence>
<sequence>MALIVQKYGGSSVRTTDRIRRIAERVVTTYEAGHDVVVVVSAMGDTTDRLLGLAREMDPLPSPHELDLLLTTGERVSNALTAMAIHALGAPARSFTGPQAGVITTSLHGEARIIDVRPWRVREALDHGTIALVAGFQGLSRDTEEITTLGRGGSDTTAIALAAALKADVCEIRTDVNGVYTADPRAVPGARLLRHLTYAQMRKLAASGARVLALSSVDYASRHGVTVHVRSSYDDRPGTVVSDSVEKRVEYIVPGRGTPSRSPLLPALGAALSGAALALLAGAQPSLPADGAAGASHPDTGR</sequence>
<dbReference type="GO" id="GO:0005524">
    <property type="term" value="F:ATP binding"/>
    <property type="evidence" value="ECO:0007669"/>
    <property type="project" value="UniProtKB-KW"/>
</dbReference>
<evidence type="ECO:0000256" key="13">
    <source>
        <dbReference type="ARBA" id="ARBA00022915"/>
    </source>
</evidence>
<dbReference type="GO" id="GO:0019877">
    <property type="term" value="P:diaminopimelate biosynthetic process"/>
    <property type="evidence" value="ECO:0007669"/>
    <property type="project" value="UniProtKB-KW"/>
</dbReference>
<comment type="catalytic activity">
    <reaction evidence="15 16">
        <text>L-aspartate + ATP = 4-phospho-L-aspartate + ADP</text>
        <dbReference type="Rhea" id="RHEA:23776"/>
        <dbReference type="ChEBI" id="CHEBI:29991"/>
        <dbReference type="ChEBI" id="CHEBI:30616"/>
        <dbReference type="ChEBI" id="CHEBI:57535"/>
        <dbReference type="ChEBI" id="CHEBI:456216"/>
        <dbReference type="EC" id="2.7.2.4"/>
    </reaction>
</comment>
<accession>A0A2J7YRA6</accession>
<organism evidence="19 20">
    <name type="scientific">Streptomyces malaysiensis</name>
    <dbReference type="NCBI Taxonomy" id="92644"/>
    <lineage>
        <taxon>Bacteria</taxon>
        <taxon>Bacillati</taxon>
        <taxon>Actinomycetota</taxon>
        <taxon>Actinomycetes</taxon>
        <taxon>Kitasatosporales</taxon>
        <taxon>Streptomycetaceae</taxon>
        <taxon>Streptomyces</taxon>
        <taxon>Streptomyces violaceusniger group</taxon>
    </lineage>
</organism>
<dbReference type="GO" id="GO:0009089">
    <property type="term" value="P:lysine biosynthetic process via diaminopimelate"/>
    <property type="evidence" value="ECO:0007669"/>
    <property type="project" value="UniProtKB-UniPathway"/>
</dbReference>
<dbReference type="SUPFAM" id="SSF53633">
    <property type="entry name" value="Carbamate kinase-like"/>
    <property type="match status" value="1"/>
</dbReference>
<dbReference type="InterPro" id="IPR001341">
    <property type="entry name" value="Asp_kinase"/>
</dbReference>
<dbReference type="AlphaFoldDB" id="A0A2J7YRA6"/>
<evidence type="ECO:0000256" key="6">
    <source>
        <dbReference type="ARBA" id="ARBA00013059"/>
    </source>
</evidence>
<comment type="pathway">
    <text evidence="4 17">Amino-acid biosynthesis; L-threonine biosynthesis; L-threonine from L-aspartate: step 1/5.</text>
</comment>
<dbReference type="GO" id="GO:0009090">
    <property type="term" value="P:homoserine biosynthetic process"/>
    <property type="evidence" value="ECO:0007669"/>
    <property type="project" value="TreeGrafter"/>
</dbReference>
<comment type="caution">
    <text evidence="19">The sequence shown here is derived from an EMBL/GenBank/DDBJ whole genome shotgun (WGS) entry which is preliminary data.</text>
</comment>
<evidence type="ECO:0000256" key="17">
    <source>
        <dbReference type="RuleBase" id="RU004249"/>
    </source>
</evidence>
<comment type="function">
    <text evidence="1">Catalyzes the phosphorylation of the beta-carboxyl group of aspartic acid with ATP to yield 4-phospho-L-aspartate, which is involved in the branched biosynthetic pathway leading to the biosynthesis of amino acids lysine, threonine, isoleucine and methionine.</text>
</comment>
<keyword evidence="14" id="KW-0457">Lysine biosynthesis</keyword>
<evidence type="ECO:0000256" key="14">
    <source>
        <dbReference type="ARBA" id="ARBA00023154"/>
    </source>
</evidence>
<comment type="pathway">
    <text evidence="3 17">Amino-acid biosynthesis; L-methionine biosynthesis via de novo pathway; L-homoserine from L-aspartate: step 1/3.</text>
</comment>
<dbReference type="InterPro" id="IPR001057">
    <property type="entry name" value="Glu/AcGlu_kinase"/>
</dbReference>
<dbReference type="InterPro" id="IPR001048">
    <property type="entry name" value="Asp/Glu/Uridylate_kinase"/>
</dbReference>
<gene>
    <name evidence="19" type="ORF">SMF913_26006</name>
</gene>
<keyword evidence="9 16" id="KW-0808">Transferase</keyword>
<reference evidence="19 20" key="1">
    <citation type="submission" date="2015-09" db="EMBL/GenBank/DDBJ databases">
        <title>Genome sequence, genome mining and natural product profiling of a biocontrol bacterium Streptomyces malaysiensis F913.</title>
        <authorList>
            <person name="Xu Y."/>
            <person name="Wei J."/>
            <person name="Xie J."/>
            <person name="Li T."/>
            <person name="Zhou Z."/>
        </authorList>
    </citation>
    <scope>NUCLEOTIDE SEQUENCE [LARGE SCALE GENOMIC DNA]</scope>
    <source>
        <strain evidence="19 20">F913</strain>
    </source>
</reference>
<dbReference type="GO" id="GO:0004072">
    <property type="term" value="F:aspartate kinase activity"/>
    <property type="evidence" value="ECO:0007669"/>
    <property type="project" value="UniProtKB-EC"/>
</dbReference>
<dbReference type="Proteomes" id="UP000236520">
    <property type="component" value="Unassembled WGS sequence"/>
</dbReference>
<dbReference type="FunFam" id="3.40.1160.10:FF:000002">
    <property type="entry name" value="Aspartokinase"/>
    <property type="match status" value="1"/>
</dbReference>
<evidence type="ECO:0000259" key="18">
    <source>
        <dbReference type="Pfam" id="PF00696"/>
    </source>
</evidence>
<keyword evidence="11 16" id="KW-0418">Kinase</keyword>
<dbReference type="PROSITE" id="PS00324">
    <property type="entry name" value="ASPARTOKINASE"/>
    <property type="match status" value="1"/>
</dbReference>
<evidence type="ECO:0000256" key="8">
    <source>
        <dbReference type="ARBA" id="ARBA00022605"/>
    </source>
</evidence>
<dbReference type="InterPro" id="IPR036393">
    <property type="entry name" value="AceGlu_kinase-like_sf"/>
</dbReference>
<dbReference type="Pfam" id="PF00696">
    <property type="entry name" value="AA_kinase"/>
    <property type="match status" value="1"/>
</dbReference>
<dbReference type="CDD" id="cd04261">
    <property type="entry name" value="AAK_AKii-LysC-BS"/>
    <property type="match status" value="1"/>
</dbReference>
<evidence type="ECO:0000256" key="1">
    <source>
        <dbReference type="ARBA" id="ARBA00002843"/>
    </source>
</evidence>
<evidence type="ECO:0000256" key="16">
    <source>
        <dbReference type="RuleBase" id="RU003448"/>
    </source>
</evidence>
<evidence type="ECO:0000256" key="9">
    <source>
        <dbReference type="ARBA" id="ARBA00022679"/>
    </source>
</evidence>
<evidence type="ECO:0000313" key="19">
    <source>
        <dbReference type="EMBL" id="PNG90541.1"/>
    </source>
</evidence>